<dbReference type="EMBL" id="JACIVI010000006">
    <property type="protein sequence ID" value="MBB1163128.1"/>
    <property type="molecule type" value="Genomic_DNA"/>
</dbReference>
<dbReference type="RefSeq" id="WP_182665741.1">
    <property type="nucleotide sequence ID" value="NZ_JACIVI010000006.1"/>
</dbReference>
<sequence>MRYQLARFAAMTLLTAEVCAQSAIPASSEEEVTLGWRFAECSDFYLLSSETTTSSDAKLSEQLARMQKVNFAAAVALVGEDKYRAEATDRRKEFITKLSAAGSQDAMRKVDTQCKELLETSIQVAAPRIRTLAARKQAEKSK</sequence>
<organism evidence="2 3">
    <name type="scientific">Aquariibacter albus</name>
    <dbReference type="NCBI Taxonomy" id="2759899"/>
    <lineage>
        <taxon>Bacteria</taxon>
        <taxon>Pseudomonadati</taxon>
        <taxon>Pseudomonadota</taxon>
        <taxon>Betaproteobacteria</taxon>
        <taxon>Burkholderiales</taxon>
        <taxon>Sphaerotilaceae</taxon>
        <taxon>Aquariibacter</taxon>
    </lineage>
</organism>
<name>A0A839HTQ0_9BURK</name>
<dbReference type="Proteomes" id="UP000586093">
    <property type="component" value="Unassembled WGS sequence"/>
</dbReference>
<feature type="signal peptide" evidence="1">
    <location>
        <begin position="1"/>
        <end position="20"/>
    </location>
</feature>
<keyword evidence="1" id="KW-0732">Signal</keyword>
<protein>
    <submittedName>
        <fullName evidence="2">Uncharacterized protein</fullName>
    </submittedName>
</protein>
<keyword evidence="3" id="KW-1185">Reference proteome</keyword>
<evidence type="ECO:0000313" key="3">
    <source>
        <dbReference type="Proteomes" id="UP000586093"/>
    </source>
</evidence>
<reference evidence="2 3" key="1">
    <citation type="submission" date="2020-08" db="EMBL/GenBank/DDBJ databases">
        <title>Aquariorum lacteus gen. nov., sp. nov., a new member of the family Comamonadaceae, isolated from freshwater aquarium.</title>
        <authorList>
            <person name="Chun S.-J."/>
        </authorList>
    </citation>
    <scope>NUCLEOTIDE SEQUENCE [LARGE SCALE GENOMIC DNA]</scope>
    <source>
        <strain evidence="2 3">SJAQ100</strain>
    </source>
</reference>
<comment type="caution">
    <text evidence="2">The sequence shown here is derived from an EMBL/GenBank/DDBJ whole genome shotgun (WGS) entry which is preliminary data.</text>
</comment>
<dbReference type="AlphaFoldDB" id="A0A839HTQ0"/>
<evidence type="ECO:0000313" key="2">
    <source>
        <dbReference type="EMBL" id="MBB1163128.1"/>
    </source>
</evidence>
<gene>
    <name evidence="2" type="ORF">H4F90_14235</name>
</gene>
<accession>A0A839HTQ0</accession>
<evidence type="ECO:0000256" key="1">
    <source>
        <dbReference type="SAM" id="SignalP"/>
    </source>
</evidence>
<feature type="chain" id="PRO_5033004136" evidence="1">
    <location>
        <begin position="21"/>
        <end position="142"/>
    </location>
</feature>
<proteinExistence type="predicted"/>